<dbReference type="RefSeq" id="WP_317996978.1">
    <property type="nucleotide sequence ID" value="NZ_AP025523.1"/>
</dbReference>
<proteinExistence type="predicted"/>
<accession>A0AAN1XV28</accession>
<evidence type="ECO:0000313" key="2">
    <source>
        <dbReference type="EMBL" id="BDE05972.1"/>
    </source>
</evidence>
<organism evidence="2 3">
    <name type="scientific">Vulcanimicrobium alpinum</name>
    <dbReference type="NCBI Taxonomy" id="3016050"/>
    <lineage>
        <taxon>Bacteria</taxon>
        <taxon>Bacillati</taxon>
        <taxon>Vulcanimicrobiota</taxon>
        <taxon>Vulcanimicrobiia</taxon>
        <taxon>Vulcanimicrobiales</taxon>
        <taxon>Vulcanimicrobiaceae</taxon>
        <taxon>Vulcanimicrobium</taxon>
    </lineage>
</organism>
<dbReference type="AlphaFoldDB" id="A0AAN1XV28"/>
<dbReference type="InterPro" id="IPR011008">
    <property type="entry name" value="Dimeric_a/b-barrel"/>
</dbReference>
<dbReference type="Pfam" id="PF02426">
    <property type="entry name" value="MIase"/>
    <property type="match status" value="1"/>
</dbReference>
<protein>
    <recommendedName>
        <fullName evidence="1">Muconolactone isomerase domain-containing protein</fullName>
    </recommendedName>
</protein>
<evidence type="ECO:0000313" key="3">
    <source>
        <dbReference type="Proteomes" id="UP001317532"/>
    </source>
</evidence>
<dbReference type="Proteomes" id="UP001317532">
    <property type="component" value="Chromosome"/>
</dbReference>
<dbReference type="EMBL" id="AP025523">
    <property type="protein sequence ID" value="BDE05972.1"/>
    <property type="molecule type" value="Genomic_DNA"/>
</dbReference>
<keyword evidence="3" id="KW-1185">Reference proteome</keyword>
<dbReference type="InterPro" id="IPR026029">
    <property type="entry name" value="MLI_dom"/>
</dbReference>
<dbReference type="Gene3D" id="3.30.70.1060">
    <property type="entry name" value="Dimeric alpha+beta barrel"/>
    <property type="match status" value="1"/>
</dbReference>
<evidence type="ECO:0000259" key="1">
    <source>
        <dbReference type="Pfam" id="PF02426"/>
    </source>
</evidence>
<sequence>MRFLATSIIRAPERIAEIPQHYAAEAEQVSRLLGDGSMREIYFDAGAATAYVIVDAADAAAARAALATLPLVECGILDWSLATLQPLPELADYFAQRAIAPPAWWPAGSNPSAISP</sequence>
<gene>
    <name evidence="2" type="ORF">WPS_12480</name>
</gene>
<dbReference type="KEGG" id="vab:WPS_12480"/>
<feature type="domain" description="Muconolactone isomerase" evidence="1">
    <location>
        <begin position="1"/>
        <end position="74"/>
    </location>
</feature>
<name>A0AAN1XV28_UNVUL</name>
<reference evidence="2 3" key="1">
    <citation type="journal article" date="2022" name="ISME Commun">
        <title>Vulcanimicrobium alpinus gen. nov. sp. nov., the first cultivated representative of the candidate phylum 'Eremiobacterota', is a metabolically versatile aerobic anoxygenic phototroph.</title>
        <authorList>
            <person name="Yabe S."/>
            <person name="Muto K."/>
            <person name="Abe K."/>
            <person name="Yokota A."/>
            <person name="Staudigel H."/>
            <person name="Tebo B.M."/>
        </authorList>
    </citation>
    <scope>NUCLEOTIDE SEQUENCE [LARGE SCALE GENOMIC DNA]</scope>
    <source>
        <strain evidence="2 3">WC8-2</strain>
    </source>
</reference>
<dbReference type="SUPFAM" id="SSF54909">
    <property type="entry name" value="Dimeric alpha+beta barrel"/>
    <property type="match status" value="1"/>
</dbReference>